<evidence type="ECO:0000313" key="2">
    <source>
        <dbReference type="Proteomes" id="UP001203687"/>
    </source>
</evidence>
<dbReference type="NCBIfam" id="TIGR04131">
    <property type="entry name" value="Bac_Flav_CTERM"/>
    <property type="match status" value="1"/>
</dbReference>
<dbReference type="EMBL" id="JALPQF010000042">
    <property type="protein sequence ID" value="MCK8482311.1"/>
    <property type="molecule type" value="Genomic_DNA"/>
</dbReference>
<dbReference type="InterPro" id="IPR026341">
    <property type="entry name" value="T9SS_type_B"/>
</dbReference>
<organism evidence="1 2">
    <name type="scientific">Psychroserpens algicola</name>
    <dbReference type="NCBI Taxonomy" id="1719034"/>
    <lineage>
        <taxon>Bacteria</taxon>
        <taxon>Pseudomonadati</taxon>
        <taxon>Bacteroidota</taxon>
        <taxon>Flavobacteriia</taxon>
        <taxon>Flavobacteriales</taxon>
        <taxon>Flavobacteriaceae</taxon>
        <taxon>Psychroserpens</taxon>
    </lineage>
</organism>
<name>A0ABT0HD73_9FLAO</name>
<gene>
    <name evidence="1" type="ORF">MUY34_16930</name>
</gene>
<sequence length="152" mass="17177">VTDATSNNTITVFVTGEGVYQFALDDPLGPYQDSNVFENVSFGFHTVYVKDVENDCGTVEEIVSVIGFPKFFTPNGDEYNPYWQVKGISSDFQPNTQILIFDRYGKLLVELDPLGPGWDGTFNGFNMPSSDYWFVVTLQDGRTFRSHFALKR</sequence>
<feature type="non-terminal residue" evidence="1">
    <location>
        <position position="1"/>
    </location>
</feature>
<keyword evidence="2" id="KW-1185">Reference proteome</keyword>
<proteinExistence type="predicted"/>
<reference evidence="1" key="1">
    <citation type="submission" date="2022-04" db="EMBL/GenBank/DDBJ databases">
        <authorList>
            <person name="Ren T."/>
        </authorList>
    </citation>
    <scope>NUCLEOTIDE SEQUENCE</scope>
    <source>
        <strain evidence="1">F63249</strain>
    </source>
</reference>
<dbReference type="RefSeq" id="WP_248414029.1">
    <property type="nucleotide sequence ID" value="NZ_JALPQF010000042.1"/>
</dbReference>
<comment type="caution">
    <text evidence="1">The sequence shown here is derived from an EMBL/GenBank/DDBJ whole genome shotgun (WGS) entry which is preliminary data.</text>
</comment>
<evidence type="ECO:0000313" key="1">
    <source>
        <dbReference type="EMBL" id="MCK8482311.1"/>
    </source>
</evidence>
<protein>
    <submittedName>
        <fullName evidence="1">T9SS type B sorting domain-containing protein</fullName>
    </submittedName>
</protein>
<dbReference type="Proteomes" id="UP001203687">
    <property type="component" value="Unassembled WGS sequence"/>
</dbReference>
<accession>A0ABT0HD73</accession>
<dbReference type="Pfam" id="PF13585">
    <property type="entry name" value="CHU_C"/>
    <property type="match status" value="1"/>
</dbReference>